<gene>
    <name evidence="1" type="ORF">SAMN02745975_03573</name>
</gene>
<accession>A0A1M6PG31</accession>
<proteinExistence type="predicted"/>
<keyword evidence="2" id="KW-1185">Reference proteome</keyword>
<sequence length="286" mass="33347">MGVVFRGEGFTEKRFNRIFQELSFKGIGLRLPRIKEIVEVEQIENYKKPLLMFLLGDDSILHIEIMNNEIQPDFHSMLIYDMSIVLKYGMQVRTVILNYGSAQNGKKGKCFGSVRYEVQVVDLFEIDGEKVYEELSEKISSGSLFDERDRLNLSFLPFMKHSISFSEALRKVMFLIETIKDEEERLAYMTVITEIASRFIGNNVVDVVEEYLMDTEVGIRIRDEGKKEGMRESIMIILLEKFNLLPDDIYNAIAEQKNENTLMKWLQRVTSICSIDELKKMIFNIE</sequence>
<dbReference type="STRING" id="1121919.SAMN02745975_03573"/>
<protein>
    <recommendedName>
        <fullName evidence="3">DUF4351 domain-containing protein</fullName>
    </recommendedName>
</protein>
<dbReference type="OrthoDB" id="1951723at2"/>
<dbReference type="Proteomes" id="UP000184536">
    <property type="component" value="Unassembled WGS sequence"/>
</dbReference>
<name>A0A1M6PG31_9FIRM</name>
<organism evidence="1 2">
    <name type="scientific">Geosporobacter subterraneus DSM 17957</name>
    <dbReference type="NCBI Taxonomy" id="1121919"/>
    <lineage>
        <taxon>Bacteria</taxon>
        <taxon>Bacillati</taxon>
        <taxon>Bacillota</taxon>
        <taxon>Clostridia</taxon>
        <taxon>Peptostreptococcales</taxon>
        <taxon>Thermotaleaceae</taxon>
        <taxon>Geosporobacter</taxon>
    </lineage>
</organism>
<evidence type="ECO:0008006" key="3">
    <source>
        <dbReference type="Google" id="ProtNLM"/>
    </source>
</evidence>
<dbReference type="EMBL" id="FQZV01000069">
    <property type="protein sequence ID" value="SHK06850.1"/>
    <property type="molecule type" value="Genomic_DNA"/>
</dbReference>
<evidence type="ECO:0000313" key="1">
    <source>
        <dbReference type="EMBL" id="SHK06850.1"/>
    </source>
</evidence>
<dbReference type="AlphaFoldDB" id="A0A1M6PG31"/>
<reference evidence="2" key="1">
    <citation type="submission" date="2016-11" db="EMBL/GenBank/DDBJ databases">
        <authorList>
            <person name="Varghese N."/>
            <person name="Submissions S."/>
        </authorList>
    </citation>
    <scope>NUCLEOTIDE SEQUENCE [LARGE SCALE GENOMIC DNA]</scope>
    <source>
        <strain evidence="2">DSM 17957</strain>
    </source>
</reference>
<evidence type="ECO:0000313" key="2">
    <source>
        <dbReference type="Proteomes" id="UP000184536"/>
    </source>
</evidence>